<dbReference type="Proteomes" id="UP000290253">
    <property type="component" value="Unassembled WGS sequence"/>
</dbReference>
<gene>
    <name evidence="2" type="ORF">ESZ00_14020</name>
</gene>
<proteinExistence type="predicted"/>
<evidence type="ECO:0000256" key="1">
    <source>
        <dbReference type="SAM" id="MobiDB-lite"/>
    </source>
</evidence>
<dbReference type="OrthoDB" id="123542at2"/>
<accession>A0A4Q1SEG2</accession>
<dbReference type="EMBL" id="SDMK01000002">
    <property type="protein sequence ID" value="RXS95666.1"/>
    <property type="molecule type" value="Genomic_DNA"/>
</dbReference>
<reference evidence="2 3" key="1">
    <citation type="journal article" date="2016" name="Int. J. Syst. Evol. Microbiol.">
        <title>Acidipila dinghuensis sp. nov., an acidobacterium isolated from forest soil.</title>
        <authorList>
            <person name="Jiang Y.W."/>
            <person name="Wang J."/>
            <person name="Chen M.H."/>
            <person name="Lv Y.Y."/>
            <person name="Qiu L.H."/>
        </authorList>
    </citation>
    <scope>NUCLEOTIDE SEQUENCE [LARGE SCALE GENOMIC DNA]</scope>
    <source>
        <strain evidence="2 3">DHOF10</strain>
    </source>
</reference>
<comment type="caution">
    <text evidence="2">The sequence shown here is derived from an EMBL/GenBank/DDBJ whole genome shotgun (WGS) entry which is preliminary data.</text>
</comment>
<evidence type="ECO:0008006" key="4">
    <source>
        <dbReference type="Google" id="ProtNLM"/>
    </source>
</evidence>
<evidence type="ECO:0000313" key="3">
    <source>
        <dbReference type="Proteomes" id="UP000290253"/>
    </source>
</evidence>
<organism evidence="2 3">
    <name type="scientific">Silvibacterium dinghuense</name>
    <dbReference type="NCBI Taxonomy" id="1560006"/>
    <lineage>
        <taxon>Bacteria</taxon>
        <taxon>Pseudomonadati</taxon>
        <taxon>Acidobacteriota</taxon>
        <taxon>Terriglobia</taxon>
        <taxon>Terriglobales</taxon>
        <taxon>Acidobacteriaceae</taxon>
        <taxon>Silvibacterium</taxon>
    </lineage>
</organism>
<dbReference type="RefSeq" id="WP_129208862.1">
    <property type="nucleotide sequence ID" value="NZ_BMGU01000004.1"/>
</dbReference>
<dbReference type="Gene3D" id="3.30.750.140">
    <property type="match status" value="1"/>
</dbReference>
<feature type="region of interest" description="Disordered" evidence="1">
    <location>
        <begin position="145"/>
        <end position="181"/>
    </location>
</feature>
<protein>
    <recommendedName>
        <fullName evidence="4">Flagellar hook-length control protein FliK</fullName>
    </recommendedName>
</protein>
<name>A0A4Q1SEG2_9BACT</name>
<feature type="compositionally biased region" description="Low complexity" evidence="1">
    <location>
        <begin position="159"/>
        <end position="178"/>
    </location>
</feature>
<dbReference type="AlphaFoldDB" id="A0A4Q1SEG2"/>
<keyword evidence="3" id="KW-1185">Reference proteome</keyword>
<sequence>MDTSALRVASVTHAGDLAGAAVSSSGISDGRAGVNMGEAYAAHTAAGTSSLAGASNPYQRLDQPVSAPAVLHASQSRVSIGVQDPSLGWLEVNTRSGVEGQVAAAILTSSSHTQATMSAELPSLAHYLAENAVKVSHLDVAQQAVGDGSSQAGGGGSHAQGHAAWSGQSVSAVSSGQATGESEGVVETAAIEDSGSATLRYISVLA</sequence>
<dbReference type="InterPro" id="IPR038610">
    <property type="entry name" value="FliK-like_C_sf"/>
</dbReference>
<evidence type="ECO:0000313" key="2">
    <source>
        <dbReference type="EMBL" id="RXS95666.1"/>
    </source>
</evidence>